<dbReference type="PROSITE" id="PS51257">
    <property type="entry name" value="PROKAR_LIPOPROTEIN"/>
    <property type="match status" value="1"/>
</dbReference>
<name>S2DMS0_INDAL</name>
<protein>
    <submittedName>
        <fullName evidence="1">Uncharacterized protein</fullName>
    </submittedName>
</protein>
<dbReference type="RefSeq" id="WP_009035651.1">
    <property type="nucleotide sequence ID" value="NZ_ALWO02000005.1"/>
</dbReference>
<accession>S2DMS0</accession>
<proteinExistence type="predicted"/>
<dbReference type="Proteomes" id="UP000006073">
    <property type="component" value="Unassembled WGS sequence"/>
</dbReference>
<gene>
    <name evidence="1" type="ORF">A33Q_0139</name>
</gene>
<comment type="caution">
    <text evidence="1">The sequence shown here is derived from an EMBL/GenBank/DDBJ whole genome shotgun (WGS) entry which is preliminary data.</text>
</comment>
<dbReference type="eggNOG" id="ENOG5033D1N">
    <property type="taxonomic scope" value="Bacteria"/>
</dbReference>
<dbReference type="OrthoDB" id="981397at2"/>
<evidence type="ECO:0000313" key="1">
    <source>
        <dbReference type="EMBL" id="EPA00268.1"/>
    </source>
</evidence>
<sequence length="149" mass="17514">MELKKTRLPIWVLMLLWIPFLCGCELDDERCLPYEGEIFPSSYLGYFGFSCNGVVIKVTNASVNSSWEWNGKTHDDVIVVRIPEGVGFEEFFGFPIDEAKAVQRFYFDFRDLDPSEEHFCTMEYSEPSRRVYMTRFALTRCGYVNRNER</sequence>
<dbReference type="EMBL" id="ALWO02000005">
    <property type="protein sequence ID" value="EPA00268.1"/>
    <property type="molecule type" value="Genomic_DNA"/>
</dbReference>
<evidence type="ECO:0000313" key="2">
    <source>
        <dbReference type="Proteomes" id="UP000006073"/>
    </source>
</evidence>
<organism evidence="1 2">
    <name type="scientific">Indibacter alkaliphilus (strain CCUG 57479 / KCTC 22604 / LW1)</name>
    <dbReference type="NCBI Taxonomy" id="1189612"/>
    <lineage>
        <taxon>Bacteria</taxon>
        <taxon>Pseudomonadati</taxon>
        <taxon>Bacteroidota</taxon>
        <taxon>Cytophagia</taxon>
        <taxon>Cytophagales</taxon>
        <taxon>Cyclobacteriaceae</taxon>
    </lineage>
</organism>
<keyword evidence="2" id="KW-1185">Reference proteome</keyword>
<dbReference type="AlphaFoldDB" id="S2DMS0"/>
<reference evidence="1 2" key="1">
    <citation type="journal article" date="2013" name="Genome Announc.">
        <title>Draft Genome Sequence of Indibacter alkaliphilus Strain LW1T, Isolated from Lonar Lake, a Haloalkaline Lake in the Buldana District of Maharashtra, India.</title>
        <authorList>
            <person name="Singh A."/>
            <person name="Kumar Jangir P."/>
            <person name="Sharma R."/>
            <person name="Singh A."/>
            <person name="Kumar Pinnaka A."/>
            <person name="Shivaji S."/>
        </authorList>
    </citation>
    <scope>NUCLEOTIDE SEQUENCE [LARGE SCALE GENOMIC DNA]</scope>
    <source>
        <strain evidence="2">CCUG 57479 / KCTC 22604 / LW1</strain>
    </source>
</reference>
<dbReference type="STRING" id="1189612.A33Q_0139"/>